<protein>
    <submittedName>
        <fullName evidence="1">Outer membrane lipoprotein carrier protein LolA</fullName>
    </submittedName>
</protein>
<reference evidence="1" key="1">
    <citation type="journal article" date="2020" name="mSystems">
        <title>Genome- and Community-Level Interaction Insights into Carbon Utilization and Element Cycling Functions of Hydrothermarchaeota in Hydrothermal Sediment.</title>
        <authorList>
            <person name="Zhou Z."/>
            <person name="Liu Y."/>
            <person name="Xu W."/>
            <person name="Pan J."/>
            <person name="Luo Z.H."/>
            <person name="Li M."/>
        </authorList>
    </citation>
    <scope>NUCLEOTIDE SEQUENCE [LARGE SCALE GENOMIC DNA]</scope>
    <source>
        <strain evidence="1">SpSt-1182</strain>
    </source>
</reference>
<proteinExistence type="predicted"/>
<keyword evidence="1" id="KW-0449">Lipoprotein</keyword>
<evidence type="ECO:0000313" key="1">
    <source>
        <dbReference type="EMBL" id="HDR00221.1"/>
    </source>
</evidence>
<dbReference type="InterPro" id="IPR004564">
    <property type="entry name" value="OM_lipoprot_carrier_LolA-like"/>
</dbReference>
<dbReference type="SUPFAM" id="SSF89392">
    <property type="entry name" value="Prokaryotic lipoproteins and lipoprotein localization factors"/>
    <property type="match status" value="1"/>
</dbReference>
<gene>
    <name evidence="1" type="ORF">ENN51_08075</name>
</gene>
<organism evidence="1">
    <name type="scientific">candidate division WOR-3 bacterium</name>
    <dbReference type="NCBI Taxonomy" id="2052148"/>
    <lineage>
        <taxon>Bacteria</taxon>
        <taxon>Bacteria division WOR-3</taxon>
    </lineage>
</organism>
<sequence>MPVTIPDSVSKAREALHLAIRPAPAILNAMIQALLLTLLLAAPADSLLWRNLRENYLGLRSLSGSFEQTVRSEAEGTTQRFSGSFWSVLPDRYRLEVTSPERQVIVAGDSALWFYFPAEQRAVREAQPRSMPLLAFLEPVLDPATTARIERLPDGRTLVHVETEDEMAALQDLKLELSADRRHIEAFEFSDPWSQNYRFILTAQQWNPDLPAELFEFTPPGGTSVE</sequence>
<comment type="caution">
    <text evidence="1">The sequence shown here is derived from an EMBL/GenBank/DDBJ whole genome shotgun (WGS) entry which is preliminary data.</text>
</comment>
<dbReference type="AlphaFoldDB" id="A0A7V0XG18"/>
<name>A0A7V0XG18_UNCW3</name>
<accession>A0A7V0XG18</accession>
<dbReference type="PANTHER" id="PTHR35869">
    <property type="entry name" value="OUTER-MEMBRANE LIPOPROTEIN CARRIER PROTEIN"/>
    <property type="match status" value="1"/>
</dbReference>
<dbReference type="CDD" id="cd16325">
    <property type="entry name" value="LolA"/>
    <property type="match status" value="1"/>
</dbReference>
<dbReference type="InterPro" id="IPR029046">
    <property type="entry name" value="LolA/LolB/LppX"/>
</dbReference>
<dbReference type="Pfam" id="PF03548">
    <property type="entry name" value="LolA"/>
    <property type="match status" value="1"/>
</dbReference>
<dbReference type="PANTHER" id="PTHR35869:SF1">
    <property type="entry name" value="OUTER-MEMBRANE LIPOPROTEIN CARRIER PROTEIN"/>
    <property type="match status" value="1"/>
</dbReference>
<dbReference type="Gene3D" id="2.50.20.10">
    <property type="entry name" value="Lipoprotein localisation LolA/LolB/LppX"/>
    <property type="match status" value="1"/>
</dbReference>
<dbReference type="Proteomes" id="UP000885672">
    <property type="component" value="Unassembled WGS sequence"/>
</dbReference>
<dbReference type="EMBL" id="DSBX01000310">
    <property type="protein sequence ID" value="HDR00221.1"/>
    <property type="molecule type" value="Genomic_DNA"/>
</dbReference>